<gene>
    <name evidence="7" type="primary">eamB</name>
    <name evidence="7" type="ORF">CLHUN_09760</name>
</gene>
<dbReference type="AlphaFoldDB" id="A0A1V4SMI0"/>
<comment type="caution">
    <text evidence="7">The sequence shown here is derived from an EMBL/GenBank/DDBJ whole genome shotgun (WGS) entry which is preliminary data.</text>
</comment>
<feature type="transmembrane region" description="Helical" evidence="6">
    <location>
        <begin position="65"/>
        <end position="84"/>
    </location>
</feature>
<dbReference type="EMBL" id="MZGX01000005">
    <property type="protein sequence ID" value="OPX45089.1"/>
    <property type="molecule type" value="Genomic_DNA"/>
</dbReference>
<dbReference type="RefSeq" id="WP_080063431.1">
    <property type="nucleotide sequence ID" value="NZ_MZGX01000005.1"/>
</dbReference>
<proteinExistence type="predicted"/>
<evidence type="ECO:0000313" key="7">
    <source>
        <dbReference type="EMBL" id="OPX45089.1"/>
    </source>
</evidence>
<evidence type="ECO:0000256" key="1">
    <source>
        <dbReference type="ARBA" id="ARBA00004651"/>
    </source>
</evidence>
<evidence type="ECO:0000256" key="5">
    <source>
        <dbReference type="ARBA" id="ARBA00023136"/>
    </source>
</evidence>
<feature type="transmembrane region" description="Helical" evidence="6">
    <location>
        <begin position="176"/>
        <end position="195"/>
    </location>
</feature>
<evidence type="ECO:0000313" key="8">
    <source>
        <dbReference type="Proteomes" id="UP000191554"/>
    </source>
</evidence>
<accession>A0A1V4SMI0</accession>
<feature type="transmembrane region" description="Helical" evidence="6">
    <location>
        <begin position="104"/>
        <end position="123"/>
    </location>
</feature>
<dbReference type="GO" id="GO:0033228">
    <property type="term" value="P:cysteine export across plasma membrane"/>
    <property type="evidence" value="ECO:0007669"/>
    <property type="project" value="TreeGrafter"/>
</dbReference>
<dbReference type="GO" id="GO:0005886">
    <property type="term" value="C:plasma membrane"/>
    <property type="evidence" value="ECO:0007669"/>
    <property type="project" value="UniProtKB-SubCell"/>
</dbReference>
<reference evidence="7 8" key="1">
    <citation type="submission" date="2017-03" db="EMBL/GenBank/DDBJ databases">
        <title>Genome sequence of Clostridium hungatei DSM 14427.</title>
        <authorList>
            <person name="Poehlein A."/>
            <person name="Daniel R."/>
        </authorList>
    </citation>
    <scope>NUCLEOTIDE SEQUENCE [LARGE SCALE GENOMIC DNA]</scope>
    <source>
        <strain evidence="7 8">DSM 14427</strain>
    </source>
</reference>
<dbReference type="STRING" id="48256.CLHUN_09760"/>
<evidence type="ECO:0000256" key="4">
    <source>
        <dbReference type="ARBA" id="ARBA00022989"/>
    </source>
</evidence>
<evidence type="ECO:0000256" key="6">
    <source>
        <dbReference type="SAM" id="Phobius"/>
    </source>
</evidence>
<keyword evidence="3 6" id="KW-0812">Transmembrane</keyword>
<sequence>MLQMIIYSITIMYTPGPVTITAANIGLNRKFKDGLPFYAGVSLAIFALYILIGYFGNLLLTSYDLWPISLIGGIYMLYLAYKIFMSEVDLNKAAFTKIGLREGFLMQFFNPKAIIAVIPAVTIYFPQLNITGIKIFYMAIFFTMLVFGAPALYALIGQFFSNIFHNKRGLSFFNKLMSLILVYIALSTMYKYIYLRFFQSL</sequence>
<dbReference type="Pfam" id="PF01810">
    <property type="entry name" value="LysE"/>
    <property type="match status" value="1"/>
</dbReference>
<keyword evidence="4 6" id="KW-1133">Transmembrane helix</keyword>
<dbReference type="PANTHER" id="PTHR30086">
    <property type="entry name" value="ARGININE EXPORTER PROTEIN ARGO"/>
    <property type="match status" value="1"/>
</dbReference>
<keyword evidence="8" id="KW-1185">Reference proteome</keyword>
<protein>
    <submittedName>
        <fullName evidence="7">Cysteine/O-acetylserine efflux protein</fullName>
    </submittedName>
</protein>
<feature type="transmembrane region" description="Helical" evidence="6">
    <location>
        <begin position="6"/>
        <end position="25"/>
    </location>
</feature>
<feature type="transmembrane region" description="Helical" evidence="6">
    <location>
        <begin position="37"/>
        <end position="59"/>
    </location>
</feature>
<dbReference type="PANTHER" id="PTHR30086:SF20">
    <property type="entry name" value="ARGININE EXPORTER PROTEIN ARGO-RELATED"/>
    <property type="match status" value="1"/>
</dbReference>
<dbReference type="InterPro" id="IPR001123">
    <property type="entry name" value="LeuE-type"/>
</dbReference>
<comment type="subcellular location">
    <subcellularLocation>
        <location evidence="1">Cell membrane</location>
        <topology evidence="1">Multi-pass membrane protein</topology>
    </subcellularLocation>
</comment>
<evidence type="ECO:0000256" key="3">
    <source>
        <dbReference type="ARBA" id="ARBA00022692"/>
    </source>
</evidence>
<organism evidence="7 8">
    <name type="scientific">Ruminiclostridium hungatei</name>
    <name type="common">Clostridium hungatei</name>
    <dbReference type="NCBI Taxonomy" id="48256"/>
    <lineage>
        <taxon>Bacteria</taxon>
        <taxon>Bacillati</taxon>
        <taxon>Bacillota</taxon>
        <taxon>Clostridia</taxon>
        <taxon>Eubacteriales</taxon>
        <taxon>Oscillospiraceae</taxon>
        <taxon>Ruminiclostridium</taxon>
    </lineage>
</organism>
<evidence type="ECO:0000256" key="2">
    <source>
        <dbReference type="ARBA" id="ARBA00022475"/>
    </source>
</evidence>
<name>A0A1V4SMI0_RUMHU</name>
<dbReference type="OrthoDB" id="198428at2"/>
<dbReference type="GO" id="GO:0015171">
    <property type="term" value="F:amino acid transmembrane transporter activity"/>
    <property type="evidence" value="ECO:0007669"/>
    <property type="project" value="TreeGrafter"/>
</dbReference>
<dbReference type="Proteomes" id="UP000191554">
    <property type="component" value="Unassembled WGS sequence"/>
</dbReference>
<keyword evidence="2" id="KW-1003">Cell membrane</keyword>
<keyword evidence="5 6" id="KW-0472">Membrane</keyword>
<feature type="transmembrane region" description="Helical" evidence="6">
    <location>
        <begin position="135"/>
        <end position="156"/>
    </location>
</feature>